<dbReference type="EMBL" id="CP061539">
    <property type="protein sequence ID" value="QNV36875.1"/>
    <property type="molecule type" value="Genomic_DNA"/>
</dbReference>
<dbReference type="Pfam" id="PF01628">
    <property type="entry name" value="HrcA"/>
    <property type="match status" value="1"/>
</dbReference>
<feature type="domain" description="Heat-inducible transcription repressor HrcA C-terminal" evidence="7">
    <location>
        <begin position="103"/>
        <end position="309"/>
    </location>
</feature>
<reference evidence="8 9" key="1">
    <citation type="submission" date="2020-09" db="EMBL/GenBank/DDBJ databases">
        <title>Investigation of environmental microbes.</title>
        <authorList>
            <person name="Ou Y."/>
            <person name="Kang Q."/>
        </authorList>
    </citation>
    <scope>NUCLEOTIDE SEQUENCE [LARGE SCALE GENOMIC DNA]</scope>
    <source>
        <strain evidence="8 9">KJZ-14</strain>
    </source>
</reference>
<dbReference type="PIRSF" id="PIRSF005485">
    <property type="entry name" value="HrcA"/>
    <property type="match status" value="1"/>
</dbReference>
<dbReference type="Gene3D" id="1.10.10.10">
    <property type="entry name" value="Winged helix-like DNA-binding domain superfamily/Winged helix DNA-binding domain"/>
    <property type="match status" value="1"/>
</dbReference>
<evidence type="ECO:0000256" key="2">
    <source>
        <dbReference type="ARBA" id="ARBA00023015"/>
    </source>
</evidence>
<evidence type="ECO:0000256" key="4">
    <source>
        <dbReference type="ARBA" id="ARBA00023163"/>
    </source>
</evidence>
<sequence>MNRERQLKVLQAIVEDYVHSREPVGSKALIERHNMKVSSATVRNDMASLENEGVITAPHASAGRIPTNKGYRLFVDQIAAVRPLSTAQKDAIERFLDSADDVDQMMDRTVRLLSQLTHQVAVAQYPIISEPLVRHIDLVPLGAHQLLLIVVLSNAEVLQKQLKQVNISDADIPVLCRTVRASVLEKDSAVTPSVSHRLRAAYDTVMSAVEQLMRHHQVSRLAIAGTSYLVESTDDFSHSIAPILDALEEQVVVLRLLDELQQDQRGFLVRIGSENEKELLNDTAVVASGYGQENVSKLGIVGPTRMDYSANLAAVRAVAKYLSRLM</sequence>
<dbReference type="Gene3D" id="3.30.450.40">
    <property type="match status" value="1"/>
</dbReference>
<comment type="function">
    <text evidence="5 6">Negative regulator of class I heat shock genes (grpE-dnaK-dnaJ and groELS operons). Prevents heat-shock induction of these operons.</text>
</comment>
<dbReference type="GO" id="GO:0003677">
    <property type="term" value="F:DNA binding"/>
    <property type="evidence" value="ECO:0007669"/>
    <property type="project" value="InterPro"/>
</dbReference>
<dbReference type="FunFam" id="1.10.10.10:FF:000049">
    <property type="entry name" value="Heat-inducible transcription repressor HrcA"/>
    <property type="match status" value="1"/>
</dbReference>
<keyword evidence="4 6" id="KW-0804">Transcription</keyword>
<gene>
    <name evidence="6 8" type="primary">hrcA</name>
    <name evidence="8" type="ORF">IDM49_06245</name>
</gene>
<accession>A0A7H2BB29</accession>
<dbReference type="KEGG" id="rter:IDM49_06245"/>
<evidence type="ECO:0000313" key="9">
    <source>
        <dbReference type="Proteomes" id="UP000516404"/>
    </source>
</evidence>
<dbReference type="InterPro" id="IPR021153">
    <property type="entry name" value="HrcA_C"/>
</dbReference>
<dbReference type="SUPFAM" id="SSF46785">
    <property type="entry name" value="Winged helix' DNA-binding domain"/>
    <property type="match status" value="1"/>
</dbReference>
<dbReference type="InterPro" id="IPR023120">
    <property type="entry name" value="WHTH_transcript_rep_HrcA_IDD"/>
</dbReference>
<dbReference type="Proteomes" id="UP000516404">
    <property type="component" value="Chromosome"/>
</dbReference>
<keyword evidence="1 6" id="KW-0678">Repressor</keyword>
<dbReference type="SUPFAM" id="SSF55781">
    <property type="entry name" value="GAF domain-like"/>
    <property type="match status" value="1"/>
</dbReference>
<organism evidence="8 9">
    <name type="scientific">Rothia terrae</name>
    <dbReference type="NCBI Taxonomy" id="396015"/>
    <lineage>
        <taxon>Bacteria</taxon>
        <taxon>Bacillati</taxon>
        <taxon>Actinomycetota</taxon>
        <taxon>Actinomycetes</taxon>
        <taxon>Micrococcales</taxon>
        <taxon>Micrococcaceae</taxon>
        <taxon>Rothia</taxon>
    </lineage>
</organism>
<keyword evidence="2 6" id="KW-0805">Transcription regulation</keyword>
<dbReference type="AlphaFoldDB" id="A0A7H2BB29"/>
<evidence type="ECO:0000256" key="6">
    <source>
        <dbReference type="HAMAP-Rule" id="MF_00081"/>
    </source>
</evidence>
<dbReference type="RefSeq" id="WP_168613912.1">
    <property type="nucleotide sequence ID" value="NZ_BAAAOX010000021.1"/>
</dbReference>
<dbReference type="GO" id="GO:0045892">
    <property type="term" value="P:negative regulation of DNA-templated transcription"/>
    <property type="evidence" value="ECO:0007669"/>
    <property type="project" value="UniProtKB-UniRule"/>
</dbReference>
<dbReference type="NCBIfam" id="TIGR00331">
    <property type="entry name" value="hrcA"/>
    <property type="match status" value="1"/>
</dbReference>
<proteinExistence type="inferred from homology"/>
<dbReference type="PANTHER" id="PTHR34824:SF1">
    <property type="entry name" value="HEAT-INDUCIBLE TRANSCRIPTION REPRESSOR HRCA"/>
    <property type="match status" value="1"/>
</dbReference>
<comment type="similarity">
    <text evidence="6">Belongs to the HrcA family.</text>
</comment>
<keyword evidence="9" id="KW-1185">Reference proteome</keyword>
<keyword evidence="3 6" id="KW-0346">Stress response</keyword>
<dbReference type="PANTHER" id="PTHR34824">
    <property type="entry name" value="HEAT-INDUCIBLE TRANSCRIPTION REPRESSOR HRCA"/>
    <property type="match status" value="1"/>
</dbReference>
<evidence type="ECO:0000256" key="5">
    <source>
        <dbReference type="ARBA" id="ARBA00055319"/>
    </source>
</evidence>
<dbReference type="InterPro" id="IPR036390">
    <property type="entry name" value="WH_DNA-bd_sf"/>
</dbReference>
<evidence type="ECO:0000259" key="7">
    <source>
        <dbReference type="Pfam" id="PF01628"/>
    </source>
</evidence>
<evidence type="ECO:0000256" key="3">
    <source>
        <dbReference type="ARBA" id="ARBA00023016"/>
    </source>
</evidence>
<dbReference type="InterPro" id="IPR002571">
    <property type="entry name" value="HrcA"/>
</dbReference>
<evidence type="ECO:0000256" key="1">
    <source>
        <dbReference type="ARBA" id="ARBA00022491"/>
    </source>
</evidence>
<evidence type="ECO:0000313" key="8">
    <source>
        <dbReference type="EMBL" id="QNV36875.1"/>
    </source>
</evidence>
<dbReference type="GeneID" id="96623831"/>
<dbReference type="Gene3D" id="3.30.390.60">
    <property type="entry name" value="Heat-inducible transcription repressor hrca homolog, domain 3"/>
    <property type="match status" value="1"/>
</dbReference>
<dbReference type="InterPro" id="IPR029016">
    <property type="entry name" value="GAF-like_dom_sf"/>
</dbReference>
<protein>
    <recommendedName>
        <fullName evidence="6">Heat-inducible transcription repressor HrcA</fullName>
    </recommendedName>
</protein>
<dbReference type="HAMAP" id="MF_00081">
    <property type="entry name" value="HrcA"/>
    <property type="match status" value="1"/>
</dbReference>
<name>A0A7H2BB29_9MICC</name>
<dbReference type="InterPro" id="IPR036388">
    <property type="entry name" value="WH-like_DNA-bd_sf"/>
</dbReference>